<proteinExistence type="predicted"/>
<evidence type="ECO:0000313" key="1">
    <source>
        <dbReference type="EMBL" id="RUS78616.1"/>
    </source>
</evidence>
<reference evidence="1 2" key="1">
    <citation type="submission" date="2019-01" db="EMBL/GenBank/DDBJ databases">
        <title>A draft genome assembly of the solar-powered sea slug Elysia chlorotica.</title>
        <authorList>
            <person name="Cai H."/>
            <person name="Li Q."/>
            <person name="Fang X."/>
            <person name="Li J."/>
            <person name="Curtis N.E."/>
            <person name="Altenburger A."/>
            <person name="Shibata T."/>
            <person name="Feng M."/>
            <person name="Maeda T."/>
            <person name="Schwartz J.A."/>
            <person name="Shigenobu S."/>
            <person name="Lundholm N."/>
            <person name="Nishiyama T."/>
            <person name="Yang H."/>
            <person name="Hasebe M."/>
            <person name="Li S."/>
            <person name="Pierce S.K."/>
            <person name="Wang J."/>
        </authorList>
    </citation>
    <scope>NUCLEOTIDE SEQUENCE [LARGE SCALE GENOMIC DNA]</scope>
    <source>
        <strain evidence="1">EC2010</strain>
        <tissue evidence="1">Whole organism of an adult</tissue>
    </source>
</reference>
<protein>
    <submittedName>
        <fullName evidence="1">Uncharacterized protein</fullName>
    </submittedName>
</protein>
<gene>
    <name evidence="1" type="ORF">EGW08_013622</name>
</gene>
<name>A0A3S0ZIK0_ELYCH</name>
<organism evidence="1 2">
    <name type="scientific">Elysia chlorotica</name>
    <name type="common">Eastern emerald elysia</name>
    <name type="synonym">Sea slug</name>
    <dbReference type="NCBI Taxonomy" id="188477"/>
    <lineage>
        <taxon>Eukaryota</taxon>
        <taxon>Metazoa</taxon>
        <taxon>Spiralia</taxon>
        <taxon>Lophotrochozoa</taxon>
        <taxon>Mollusca</taxon>
        <taxon>Gastropoda</taxon>
        <taxon>Heterobranchia</taxon>
        <taxon>Euthyneura</taxon>
        <taxon>Panpulmonata</taxon>
        <taxon>Sacoglossa</taxon>
        <taxon>Placobranchoidea</taxon>
        <taxon>Plakobranchidae</taxon>
        <taxon>Elysia</taxon>
    </lineage>
</organism>
<keyword evidence="2" id="KW-1185">Reference proteome</keyword>
<dbReference type="EMBL" id="RQTK01000499">
    <property type="protein sequence ID" value="RUS78616.1"/>
    <property type="molecule type" value="Genomic_DNA"/>
</dbReference>
<sequence>MSKLTVAPPNKESFGRRSADCAPVILRRPGTRSWSMSSSKYSAKQIRNARRRFKSQPEGFNCVIRGRCYMKPLLGSNPRIRKKRSQDSRILPFGEIEYLKRKMGFTLPSAESIVKSAKFTSQPKGKLSRQSAADRRLAEVLVDVEMTEMKKRSRLNSKKSNAYSSITTPRVYSTVVSSSNG</sequence>
<dbReference type="Proteomes" id="UP000271974">
    <property type="component" value="Unassembled WGS sequence"/>
</dbReference>
<dbReference type="OrthoDB" id="10653405at2759"/>
<dbReference type="AlphaFoldDB" id="A0A3S0ZIK0"/>
<comment type="caution">
    <text evidence="1">The sequence shown here is derived from an EMBL/GenBank/DDBJ whole genome shotgun (WGS) entry which is preliminary data.</text>
</comment>
<accession>A0A3S0ZIK0</accession>
<evidence type="ECO:0000313" key="2">
    <source>
        <dbReference type="Proteomes" id="UP000271974"/>
    </source>
</evidence>